<dbReference type="AlphaFoldDB" id="A0AB40C0B2"/>
<evidence type="ECO:0000259" key="1">
    <source>
        <dbReference type="Pfam" id="PF13966"/>
    </source>
</evidence>
<keyword evidence="2" id="KW-1185">Reference proteome</keyword>
<name>A0AB40C0B2_DIOCR</name>
<dbReference type="RefSeq" id="XP_039133180.1">
    <property type="nucleotide sequence ID" value="XM_039277246.1"/>
</dbReference>
<reference evidence="3" key="1">
    <citation type="submission" date="2025-08" db="UniProtKB">
        <authorList>
            <consortium name="RefSeq"/>
        </authorList>
    </citation>
    <scope>IDENTIFICATION</scope>
</reference>
<sequence>MRLHGILETVCARGARGRTRKRWSLTGNGDVLVKSFYNFLIDGGTRCPVAKFFWHCACPRKINLFNWLAWKNKILSLDNLVLRKCNKLPTATCVMCHSDIETVDHLFLTCSFTRRIWDYFTHLFRLPEPPGLMSSLWGPWRLAVQPAARDFCDLLVKALVWNVWLVRNDIIFNATVVPVFAIILKIDRMLLSWFSNCSVNFIGKIEEPMKSISHSLEFIGSRSVGATSEVGSDATPAAEVQLLSSE</sequence>
<evidence type="ECO:0000313" key="3">
    <source>
        <dbReference type="RefSeq" id="XP_039133180.1"/>
    </source>
</evidence>
<evidence type="ECO:0000313" key="2">
    <source>
        <dbReference type="Proteomes" id="UP001515500"/>
    </source>
</evidence>
<gene>
    <name evidence="3" type="primary">LOC120270217</name>
</gene>
<proteinExistence type="predicted"/>
<dbReference type="Proteomes" id="UP001515500">
    <property type="component" value="Chromosome 10"/>
</dbReference>
<dbReference type="Pfam" id="PF13966">
    <property type="entry name" value="zf-RVT"/>
    <property type="match status" value="1"/>
</dbReference>
<feature type="domain" description="Reverse transcriptase zinc-binding" evidence="1">
    <location>
        <begin position="33"/>
        <end position="117"/>
    </location>
</feature>
<protein>
    <submittedName>
        <fullName evidence="3">Uncharacterized protein LOC120270217</fullName>
    </submittedName>
</protein>
<accession>A0AB40C0B2</accession>
<dbReference type="InterPro" id="IPR026960">
    <property type="entry name" value="RVT-Znf"/>
</dbReference>
<organism evidence="2 3">
    <name type="scientific">Dioscorea cayennensis subsp. rotundata</name>
    <name type="common">White Guinea yam</name>
    <name type="synonym">Dioscorea rotundata</name>
    <dbReference type="NCBI Taxonomy" id="55577"/>
    <lineage>
        <taxon>Eukaryota</taxon>
        <taxon>Viridiplantae</taxon>
        <taxon>Streptophyta</taxon>
        <taxon>Embryophyta</taxon>
        <taxon>Tracheophyta</taxon>
        <taxon>Spermatophyta</taxon>
        <taxon>Magnoliopsida</taxon>
        <taxon>Liliopsida</taxon>
        <taxon>Dioscoreales</taxon>
        <taxon>Dioscoreaceae</taxon>
        <taxon>Dioscorea</taxon>
    </lineage>
</organism>
<dbReference type="GeneID" id="120270217"/>